<reference evidence="2 3" key="1">
    <citation type="journal article" date="2020" name="Genomics">
        <title>Complete, high-quality genomes from long-read metagenomic sequencing of two wolf lichen thalli reveals enigmatic genome architecture.</title>
        <authorList>
            <person name="McKenzie S.K."/>
            <person name="Walston R.F."/>
            <person name="Allen J.L."/>
        </authorList>
    </citation>
    <scope>NUCLEOTIDE SEQUENCE [LARGE SCALE GENOMIC DNA]</scope>
    <source>
        <strain evidence="2">WasteWater1</strain>
    </source>
</reference>
<evidence type="ECO:0000313" key="2">
    <source>
        <dbReference type="EMBL" id="KAF6228397.1"/>
    </source>
</evidence>
<evidence type="ECO:0000313" key="3">
    <source>
        <dbReference type="Proteomes" id="UP000593566"/>
    </source>
</evidence>
<dbReference type="AlphaFoldDB" id="A0A8H6FH54"/>
<feature type="compositionally biased region" description="Polar residues" evidence="1">
    <location>
        <begin position="590"/>
        <end position="629"/>
    </location>
</feature>
<comment type="caution">
    <text evidence="2">The sequence shown here is derived from an EMBL/GenBank/DDBJ whole genome shotgun (WGS) entry which is preliminary data.</text>
</comment>
<name>A0A8H6FH54_9LECA</name>
<sequence>MAFHQTTFAPAIRQHAAQDSRDNAASPISSPLHRELEQSQEWVLFPARSNTLTQTASTAQTRTAGLSRLSDFGSLDAKSRQDDRVPCETTNGSVEDDEDLDSLDEGLHDFQEPSPIHRPGLFEPSGSILPRHDGLGTFPTSSPPLQEQLWHFEHFNPRKRSIGLGRHRRRSSVQRRIEAVEEHDVASIEAETRERIEKWRMEQSRLLLDEIEKETRRRRTSVKSQRAETTPGPAGLEQTIKDSVAKNAGDEATTGPLSASSSVIEDRESFWQRITRRVIRDFIGIDDDLLSIIFGESLPTERLDGNPSPGLGSARSLRLDSSSSIPAGTGWEGRLLDRLSRELGILLQQLTEHPGASSTLSTPFNPSTSDYAGIPITVPTSSRSQSKPPTPTANAAASFDFRPTLQDATLPAQTSAADSTHAALWGIEEEPAPATPEDDREYWEQTPDIKTVFRFLHNRFTSQRRPAATSKPPLNIATTSTPDSLRRAAIIRQYHPLVSRAAATWEQRHGHARRHSLLRRRSGSSCASSIVGSARRMGLRGGSLGSSSRNYWDIGGSAVGSGGGSAIGVGDFKALKTVRIKVHAPIPSAPSLQRQNIPRSTTAAPTPQMLSDPQKNGQRNFFTVSESKH</sequence>
<feature type="region of interest" description="Disordered" evidence="1">
    <location>
        <begin position="586"/>
        <end position="629"/>
    </location>
</feature>
<feature type="region of interest" description="Disordered" evidence="1">
    <location>
        <begin position="214"/>
        <end position="240"/>
    </location>
</feature>
<dbReference type="RefSeq" id="XP_037156331.1">
    <property type="nucleotide sequence ID" value="XM_037298995.1"/>
</dbReference>
<evidence type="ECO:0000256" key="1">
    <source>
        <dbReference type="SAM" id="MobiDB-lite"/>
    </source>
</evidence>
<accession>A0A8H6FH54</accession>
<dbReference type="GeneID" id="59336524"/>
<feature type="compositionally biased region" description="Basic and acidic residues" evidence="1">
    <location>
        <begin position="77"/>
        <end position="86"/>
    </location>
</feature>
<dbReference type="Proteomes" id="UP000593566">
    <property type="component" value="Unassembled WGS sequence"/>
</dbReference>
<dbReference type="EMBL" id="JACCJB010000004">
    <property type="protein sequence ID" value="KAF6228397.1"/>
    <property type="molecule type" value="Genomic_DNA"/>
</dbReference>
<feature type="region of interest" description="Disordered" evidence="1">
    <location>
        <begin position="75"/>
        <end position="125"/>
    </location>
</feature>
<feature type="compositionally biased region" description="Polar residues" evidence="1">
    <location>
        <begin position="378"/>
        <end position="395"/>
    </location>
</feature>
<feature type="compositionally biased region" description="Polar residues" evidence="1">
    <location>
        <begin position="354"/>
        <end position="370"/>
    </location>
</feature>
<gene>
    <name evidence="2" type="ORF">HO133_008127</name>
</gene>
<keyword evidence="3" id="KW-1185">Reference proteome</keyword>
<protein>
    <submittedName>
        <fullName evidence="2">Uncharacterized protein</fullName>
    </submittedName>
</protein>
<feature type="compositionally biased region" description="Acidic residues" evidence="1">
    <location>
        <begin position="94"/>
        <end position="104"/>
    </location>
</feature>
<feature type="region of interest" description="Disordered" evidence="1">
    <location>
        <begin position="354"/>
        <end position="396"/>
    </location>
</feature>
<organism evidence="2 3">
    <name type="scientific">Letharia lupina</name>
    <dbReference type="NCBI Taxonomy" id="560253"/>
    <lineage>
        <taxon>Eukaryota</taxon>
        <taxon>Fungi</taxon>
        <taxon>Dikarya</taxon>
        <taxon>Ascomycota</taxon>
        <taxon>Pezizomycotina</taxon>
        <taxon>Lecanoromycetes</taxon>
        <taxon>OSLEUM clade</taxon>
        <taxon>Lecanoromycetidae</taxon>
        <taxon>Lecanorales</taxon>
        <taxon>Lecanorineae</taxon>
        <taxon>Parmeliaceae</taxon>
        <taxon>Letharia</taxon>
    </lineage>
</organism>
<feature type="region of interest" description="Disordered" evidence="1">
    <location>
        <begin position="1"/>
        <end position="28"/>
    </location>
</feature>
<proteinExistence type="predicted"/>